<name>A0A835T158_CHLIN</name>
<feature type="transmembrane region" description="Helical" evidence="2">
    <location>
        <begin position="798"/>
        <end position="817"/>
    </location>
</feature>
<feature type="transmembrane region" description="Helical" evidence="2">
    <location>
        <begin position="773"/>
        <end position="792"/>
    </location>
</feature>
<comment type="caution">
    <text evidence="4">The sequence shown here is derived from an EMBL/GenBank/DDBJ whole genome shotgun (WGS) entry which is preliminary data.</text>
</comment>
<dbReference type="AlphaFoldDB" id="A0A835T158"/>
<dbReference type="InterPro" id="IPR002528">
    <property type="entry name" value="MATE_fam"/>
</dbReference>
<reference evidence="4" key="1">
    <citation type="journal article" date="2020" name="bioRxiv">
        <title>Comparative genomics of Chlamydomonas.</title>
        <authorList>
            <person name="Craig R.J."/>
            <person name="Hasan A.R."/>
            <person name="Ness R.W."/>
            <person name="Keightley P.D."/>
        </authorList>
    </citation>
    <scope>NUCLEOTIDE SEQUENCE</scope>
    <source>
        <strain evidence="4">SAG 7.73</strain>
    </source>
</reference>
<evidence type="ECO:0000313" key="5">
    <source>
        <dbReference type="Proteomes" id="UP000650467"/>
    </source>
</evidence>
<feature type="compositionally biased region" description="Low complexity" evidence="3">
    <location>
        <begin position="837"/>
        <end position="853"/>
    </location>
</feature>
<dbReference type="GO" id="GO:0015297">
    <property type="term" value="F:antiporter activity"/>
    <property type="evidence" value="ECO:0007669"/>
    <property type="project" value="InterPro"/>
</dbReference>
<feature type="region of interest" description="Disordered" evidence="3">
    <location>
        <begin position="104"/>
        <end position="165"/>
    </location>
</feature>
<gene>
    <name evidence="4" type="ORF">HXX76_006447</name>
</gene>
<feature type="transmembrane region" description="Helical" evidence="2">
    <location>
        <begin position="386"/>
        <end position="406"/>
    </location>
</feature>
<evidence type="ECO:0000256" key="2">
    <source>
        <dbReference type="RuleBase" id="RU004914"/>
    </source>
</evidence>
<dbReference type="OrthoDB" id="536988at2759"/>
<dbReference type="EMBL" id="JAEHOC010000012">
    <property type="protein sequence ID" value="KAG2436928.1"/>
    <property type="molecule type" value="Genomic_DNA"/>
</dbReference>
<dbReference type="GO" id="GO:0042910">
    <property type="term" value="F:xenobiotic transmembrane transporter activity"/>
    <property type="evidence" value="ECO:0007669"/>
    <property type="project" value="InterPro"/>
</dbReference>
<keyword evidence="5" id="KW-1185">Reference proteome</keyword>
<feature type="transmembrane region" description="Helical" evidence="2">
    <location>
        <begin position="284"/>
        <end position="306"/>
    </location>
</feature>
<proteinExistence type="inferred from homology"/>
<feature type="compositionally biased region" description="Basic and acidic residues" evidence="3">
    <location>
        <begin position="470"/>
        <end position="482"/>
    </location>
</feature>
<feature type="compositionally biased region" description="Low complexity" evidence="3">
    <location>
        <begin position="483"/>
        <end position="492"/>
    </location>
</feature>
<accession>A0A835T158</accession>
<feature type="region of interest" description="Disordered" evidence="3">
    <location>
        <begin position="417"/>
        <end position="436"/>
    </location>
</feature>
<keyword evidence="2" id="KW-1133">Transmembrane helix</keyword>
<dbReference type="PANTHER" id="PTHR11206">
    <property type="entry name" value="MULTIDRUG RESISTANCE PROTEIN"/>
    <property type="match status" value="1"/>
</dbReference>
<comment type="similarity">
    <text evidence="1 2">Belongs to the multi antimicrobial extrusion (MATE) (TC 2.A.66.1) family.</text>
</comment>
<dbReference type="Proteomes" id="UP000650467">
    <property type="component" value="Unassembled WGS sequence"/>
</dbReference>
<evidence type="ECO:0000256" key="1">
    <source>
        <dbReference type="ARBA" id="ARBA00010199"/>
    </source>
</evidence>
<organism evidence="4 5">
    <name type="scientific">Chlamydomonas incerta</name>
    <dbReference type="NCBI Taxonomy" id="51695"/>
    <lineage>
        <taxon>Eukaryota</taxon>
        <taxon>Viridiplantae</taxon>
        <taxon>Chlorophyta</taxon>
        <taxon>core chlorophytes</taxon>
        <taxon>Chlorophyceae</taxon>
        <taxon>CS clade</taxon>
        <taxon>Chlamydomonadales</taxon>
        <taxon>Chlamydomonadaceae</taxon>
        <taxon>Chlamydomonas</taxon>
    </lineage>
</organism>
<feature type="compositionally biased region" description="Gly residues" evidence="3">
    <location>
        <begin position="861"/>
        <end position="880"/>
    </location>
</feature>
<feature type="region of interest" description="Disordered" evidence="3">
    <location>
        <begin position="470"/>
        <end position="510"/>
    </location>
</feature>
<keyword evidence="2" id="KW-0812">Transmembrane</keyword>
<evidence type="ECO:0000256" key="3">
    <source>
        <dbReference type="SAM" id="MobiDB-lite"/>
    </source>
</evidence>
<protein>
    <recommendedName>
        <fullName evidence="2">Protein DETOXIFICATION</fullName>
    </recommendedName>
    <alternativeName>
        <fullName evidence="2">Multidrug and toxic compound extrusion protein</fullName>
    </alternativeName>
</protein>
<sequence length="880" mass="87803">MVLRPQERGAPLGSRPAPGATTAFFATIRPMPLAASARGQVLRPALLPAARTFLAGAGAGVSASVGVGVGGSAAGNGSSSCGGAAASAAALPLARRRHRSLLTPAAASAGSPGRPASPAATPLSSQESGAAPPADAATANGNGNGSGNSAANGTNTANGVHAQASEQKARAAAAAMMAGGVDGEGGGVAAAAALPPAKTRMQNAIDIATFSLPLATQNVLGYSLNALSESLVGRLGAASLSASTLANSTYSLVGLSVVWGGAAGMETLCGQAFGAGNRRLMRLVLLRAVVVCWAVCVPVVALWSNAEPFLLALGQNPTLVTASTGYLKALAPSMFAYVLAECVQTYLVVQGIVAPTTIAKAIVTVVGPLYYYGCMFWLDLGLVGAGYAYALCKATNAALLLGWLGWRLLRGPEQPAAPAPEGLAADRGDAADGGGGAGSAAGGVGALGKADGSGPLKLADLRLVEAQKARAEQKRRQQEQEQQRLLLEGQGESSEGRRHKHGGHGSASVASLDGNAHEEILTPPLSAAASAPEFNPEHEGALAAAAAQRHAARSSSSGSEGVALAAAAGAGAGTAAVAVAAAPTAWGGLLQGRGAEMWAAVKTEMVEVFDARACWEYVKFGFPAALMSCLEWWAYEALVIMAGWLPNAEVALGCLGICLTVSGWVYMVPQAISTAACTRVSNALGAGDAVTAKRNFQAAYGLVLVTQLAISACLLPNAAGVARFFCPDPVAAALASTLLPITALNTIGDGMNCVLNGILRACGRQALGARLQLMTYWACGLPLAYFAAFKMGLGVKGFVMAIGATSLAQSLLVGALISRFDWDVEVRNSQQLLSTISSSGSSGSGSSSSAEDASGADEEAAGGGEGASAGAGEGTAGGRR</sequence>
<comment type="caution">
    <text evidence="2">Lacks conserved residue(s) required for the propagation of feature annotation.</text>
</comment>
<keyword evidence="2" id="KW-0472">Membrane</keyword>
<feature type="transmembrane region" description="Helical" evidence="2">
    <location>
        <begin position="326"/>
        <end position="349"/>
    </location>
</feature>
<dbReference type="GO" id="GO:0016020">
    <property type="term" value="C:membrane"/>
    <property type="evidence" value="ECO:0007669"/>
    <property type="project" value="InterPro"/>
</dbReference>
<feature type="region of interest" description="Disordered" evidence="3">
    <location>
        <begin position="835"/>
        <end position="880"/>
    </location>
</feature>
<evidence type="ECO:0000313" key="4">
    <source>
        <dbReference type="EMBL" id="KAG2436928.1"/>
    </source>
</evidence>
<dbReference type="Pfam" id="PF01554">
    <property type="entry name" value="MatE"/>
    <property type="match status" value="2"/>
</dbReference>